<proteinExistence type="predicted"/>
<evidence type="ECO:0000313" key="3">
    <source>
        <dbReference type="EMBL" id="KAG0308774.1"/>
    </source>
</evidence>
<feature type="compositionally biased region" description="Low complexity" evidence="1">
    <location>
        <begin position="124"/>
        <end position="139"/>
    </location>
</feature>
<accession>A0A9P6UJN0</accession>
<feature type="chain" id="PRO_5040443119" description="Extracellular membrane protein CFEM domain-containing protein" evidence="2">
    <location>
        <begin position="17"/>
        <end position="174"/>
    </location>
</feature>
<feature type="region of interest" description="Disordered" evidence="1">
    <location>
        <begin position="123"/>
        <end position="147"/>
    </location>
</feature>
<reference evidence="3" key="1">
    <citation type="journal article" date="2020" name="Fungal Divers.">
        <title>Resolving the Mortierellaceae phylogeny through synthesis of multi-gene phylogenetics and phylogenomics.</title>
        <authorList>
            <person name="Vandepol N."/>
            <person name="Liber J."/>
            <person name="Desiro A."/>
            <person name="Na H."/>
            <person name="Kennedy M."/>
            <person name="Barry K."/>
            <person name="Grigoriev I.V."/>
            <person name="Miller A.N."/>
            <person name="O'Donnell K."/>
            <person name="Stajich J.E."/>
            <person name="Bonito G."/>
        </authorList>
    </citation>
    <scope>NUCLEOTIDE SEQUENCE</scope>
    <source>
        <strain evidence="3">NVP60</strain>
    </source>
</reference>
<protein>
    <recommendedName>
        <fullName evidence="5">Extracellular membrane protein CFEM domain-containing protein</fullName>
    </recommendedName>
</protein>
<gene>
    <name evidence="3" type="ORF">BGZ97_013259</name>
</gene>
<dbReference type="OrthoDB" id="2429431at2759"/>
<keyword evidence="4" id="KW-1185">Reference proteome</keyword>
<sequence length="174" mass="17377">MHFSTIIGFVITFVLAASVTTVSADISSDACKVCAQRHAILASPTCDFSTVSATIPANRSLTPAQRDCYCPLATSDAWVESCVEPGGCEAADIAQIYGVVLVLKGSKACAGAAAAIPITPAPAQPSAGGTSGPGNPSSPAKNPTNDASALIGSDSPKVLAGTAFAVASIFVFLM</sequence>
<evidence type="ECO:0008006" key="5">
    <source>
        <dbReference type="Google" id="ProtNLM"/>
    </source>
</evidence>
<evidence type="ECO:0000256" key="1">
    <source>
        <dbReference type="SAM" id="MobiDB-lite"/>
    </source>
</evidence>
<dbReference type="AlphaFoldDB" id="A0A9P6UJN0"/>
<keyword evidence="2" id="KW-0732">Signal</keyword>
<dbReference type="Proteomes" id="UP000823405">
    <property type="component" value="Unassembled WGS sequence"/>
</dbReference>
<dbReference type="EMBL" id="JAAAIN010000974">
    <property type="protein sequence ID" value="KAG0308774.1"/>
    <property type="molecule type" value="Genomic_DNA"/>
</dbReference>
<feature type="signal peptide" evidence="2">
    <location>
        <begin position="1"/>
        <end position="16"/>
    </location>
</feature>
<evidence type="ECO:0000313" key="4">
    <source>
        <dbReference type="Proteomes" id="UP000823405"/>
    </source>
</evidence>
<name>A0A9P6UJN0_9FUNG</name>
<organism evidence="3 4">
    <name type="scientific">Linnemannia gamsii</name>
    <dbReference type="NCBI Taxonomy" id="64522"/>
    <lineage>
        <taxon>Eukaryota</taxon>
        <taxon>Fungi</taxon>
        <taxon>Fungi incertae sedis</taxon>
        <taxon>Mucoromycota</taxon>
        <taxon>Mortierellomycotina</taxon>
        <taxon>Mortierellomycetes</taxon>
        <taxon>Mortierellales</taxon>
        <taxon>Mortierellaceae</taxon>
        <taxon>Linnemannia</taxon>
    </lineage>
</organism>
<evidence type="ECO:0000256" key="2">
    <source>
        <dbReference type="SAM" id="SignalP"/>
    </source>
</evidence>
<comment type="caution">
    <text evidence="3">The sequence shown here is derived from an EMBL/GenBank/DDBJ whole genome shotgun (WGS) entry which is preliminary data.</text>
</comment>